<dbReference type="AlphaFoldDB" id="A0A838CQG4"/>
<comment type="caution">
    <text evidence="1">The sequence shown here is derived from an EMBL/GenBank/DDBJ whole genome shotgun (WGS) entry which is preliminary data.</text>
</comment>
<sequence length="67" mass="7866">MAMLITILIAAIGIFIVVRNMEGFRDVFLRRDRVFIEASDVIECHVCGQKMKRQQREQQCANCHNWL</sequence>
<proteinExistence type="predicted"/>
<dbReference type="EMBL" id="JACEFG010000001">
    <property type="protein sequence ID" value="MBA2174201.1"/>
    <property type="molecule type" value="Genomic_DNA"/>
</dbReference>
<gene>
    <name evidence="1" type="ORF">H0266_04710</name>
</gene>
<name>A0A838CQG4_9BACI</name>
<accession>A0A838CQG4</accession>
<dbReference type="RefSeq" id="WP_181471211.1">
    <property type="nucleotide sequence ID" value="NZ_JACEFG010000001.1"/>
</dbReference>
<organism evidence="1 2">
    <name type="scientific">Halobacillus locisalis</name>
    <dbReference type="NCBI Taxonomy" id="220753"/>
    <lineage>
        <taxon>Bacteria</taxon>
        <taxon>Bacillati</taxon>
        <taxon>Bacillota</taxon>
        <taxon>Bacilli</taxon>
        <taxon>Bacillales</taxon>
        <taxon>Bacillaceae</taxon>
        <taxon>Halobacillus</taxon>
    </lineage>
</organism>
<keyword evidence="2" id="KW-1185">Reference proteome</keyword>
<evidence type="ECO:0000313" key="2">
    <source>
        <dbReference type="Proteomes" id="UP000571017"/>
    </source>
</evidence>
<dbReference type="Proteomes" id="UP000571017">
    <property type="component" value="Unassembled WGS sequence"/>
</dbReference>
<evidence type="ECO:0000313" key="1">
    <source>
        <dbReference type="EMBL" id="MBA2174201.1"/>
    </source>
</evidence>
<protein>
    <submittedName>
        <fullName evidence="1">Uncharacterized protein</fullName>
    </submittedName>
</protein>
<reference evidence="1 2" key="1">
    <citation type="journal article" date="2004" name="Extremophiles">
        <title>Halobacillus locisalis sp. nov., a halophilic bacterium isolated from a marine solar saltern of the Yellow Sea in Korea.</title>
        <authorList>
            <person name="Yoon J.H."/>
            <person name="Kang K.H."/>
            <person name="Oh T.K."/>
            <person name="Park Y.H."/>
        </authorList>
    </citation>
    <scope>NUCLEOTIDE SEQUENCE [LARGE SCALE GENOMIC DNA]</scope>
    <source>
        <strain evidence="1 2">KCTC 3788</strain>
    </source>
</reference>